<dbReference type="STRING" id="80876.SAMN05421779_103340"/>
<evidence type="ECO:0000259" key="4">
    <source>
        <dbReference type="PROSITE" id="PS50995"/>
    </source>
</evidence>
<feature type="domain" description="HTH marR-type" evidence="4">
    <location>
        <begin position="16"/>
        <end position="149"/>
    </location>
</feature>
<dbReference type="Pfam" id="PF12802">
    <property type="entry name" value="MarR_2"/>
    <property type="match status" value="1"/>
</dbReference>
<name>A0A1N7LI42_9PROT</name>
<evidence type="ECO:0000256" key="2">
    <source>
        <dbReference type="ARBA" id="ARBA00023125"/>
    </source>
</evidence>
<sequence>MSLPDRPDCPDAITITDQIGLALTRIARGWRTKMDTRLSAMGLTQAKWVTLYHLAAVERPLMQCELASEIGIEGPTLVRLLDGLEKLDLIARLPSPHDRRGKMIHLTQTALPLLEEINRISADIKGGIFRDIPEAELAQCHAVLLKLQSNLGCPGPDCEEPSQGDCIERSPCEE</sequence>
<evidence type="ECO:0000256" key="1">
    <source>
        <dbReference type="ARBA" id="ARBA00023015"/>
    </source>
</evidence>
<dbReference type="InterPro" id="IPR036388">
    <property type="entry name" value="WH-like_DNA-bd_sf"/>
</dbReference>
<reference evidence="5 6" key="1">
    <citation type="submission" date="2017-01" db="EMBL/GenBank/DDBJ databases">
        <authorList>
            <person name="Mah S.A."/>
            <person name="Swanson W.J."/>
            <person name="Moy G.W."/>
            <person name="Vacquier V.D."/>
        </authorList>
    </citation>
    <scope>NUCLEOTIDE SEQUENCE [LARGE SCALE GENOMIC DNA]</scope>
    <source>
        <strain evidence="5 6">DSM 11589</strain>
    </source>
</reference>
<dbReference type="PROSITE" id="PS01117">
    <property type="entry name" value="HTH_MARR_1"/>
    <property type="match status" value="1"/>
</dbReference>
<keyword evidence="1" id="KW-0805">Transcription regulation</keyword>
<gene>
    <name evidence="5" type="ORF">SAMN05421779_103340</name>
</gene>
<dbReference type="GO" id="GO:0003700">
    <property type="term" value="F:DNA-binding transcription factor activity"/>
    <property type="evidence" value="ECO:0007669"/>
    <property type="project" value="InterPro"/>
</dbReference>
<dbReference type="SMART" id="SM00347">
    <property type="entry name" value="HTH_MARR"/>
    <property type="match status" value="1"/>
</dbReference>
<dbReference type="PANTHER" id="PTHR42756:SF1">
    <property type="entry name" value="TRANSCRIPTIONAL REPRESSOR OF EMRAB OPERON"/>
    <property type="match status" value="1"/>
</dbReference>
<dbReference type="Proteomes" id="UP000185678">
    <property type="component" value="Unassembled WGS sequence"/>
</dbReference>
<evidence type="ECO:0000256" key="3">
    <source>
        <dbReference type="ARBA" id="ARBA00023163"/>
    </source>
</evidence>
<dbReference type="GO" id="GO:0003677">
    <property type="term" value="F:DNA binding"/>
    <property type="evidence" value="ECO:0007669"/>
    <property type="project" value="UniProtKB-KW"/>
</dbReference>
<protein>
    <submittedName>
        <fullName evidence="5">Transcriptional regulator, MarR family</fullName>
    </submittedName>
</protein>
<dbReference type="PANTHER" id="PTHR42756">
    <property type="entry name" value="TRANSCRIPTIONAL REGULATOR, MARR"/>
    <property type="match status" value="1"/>
</dbReference>
<evidence type="ECO:0000313" key="6">
    <source>
        <dbReference type="Proteomes" id="UP000185678"/>
    </source>
</evidence>
<dbReference type="InterPro" id="IPR000835">
    <property type="entry name" value="HTH_MarR-typ"/>
</dbReference>
<keyword evidence="3" id="KW-0804">Transcription</keyword>
<dbReference type="Gene3D" id="1.10.10.10">
    <property type="entry name" value="Winged helix-like DNA-binding domain superfamily/Winged helix DNA-binding domain"/>
    <property type="match status" value="1"/>
</dbReference>
<organism evidence="5 6">
    <name type="scientific">Insolitispirillum peregrinum</name>
    <dbReference type="NCBI Taxonomy" id="80876"/>
    <lineage>
        <taxon>Bacteria</taxon>
        <taxon>Pseudomonadati</taxon>
        <taxon>Pseudomonadota</taxon>
        <taxon>Alphaproteobacteria</taxon>
        <taxon>Rhodospirillales</taxon>
        <taxon>Novispirillaceae</taxon>
        <taxon>Insolitispirillum</taxon>
    </lineage>
</organism>
<proteinExistence type="predicted"/>
<dbReference type="PRINTS" id="PR00598">
    <property type="entry name" value="HTHMARR"/>
</dbReference>
<dbReference type="PROSITE" id="PS50995">
    <property type="entry name" value="HTH_MARR_2"/>
    <property type="match status" value="1"/>
</dbReference>
<dbReference type="SUPFAM" id="SSF46785">
    <property type="entry name" value="Winged helix' DNA-binding domain"/>
    <property type="match status" value="1"/>
</dbReference>
<dbReference type="RefSeq" id="WP_076399979.1">
    <property type="nucleotide sequence ID" value="NZ_FTOA01000003.1"/>
</dbReference>
<keyword evidence="2" id="KW-0238">DNA-binding</keyword>
<dbReference type="InterPro" id="IPR036390">
    <property type="entry name" value="WH_DNA-bd_sf"/>
</dbReference>
<dbReference type="AlphaFoldDB" id="A0A1N7LI42"/>
<dbReference type="EMBL" id="FTOA01000003">
    <property type="protein sequence ID" value="SIS73454.1"/>
    <property type="molecule type" value="Genomic_DNA"/>
</dbReference>
<keyword evidence="6" id="KW-1185">Reference proteome</keyword>
<evidence type="ECO:0000313" key="5">
    <source>
        <dbReference type="EMBL" id="SIS73454.1"/>
    </source>
</evidence>
<accession>A0A1N7LI42</accession>
<dbReference type="InterPro" id="IPR023187">
    <property type="entry name" value="Tscrpt_reg_MarR-type_CS"/>
</dbReference>